<dbReference type="InterPro" id="IPR036322">
    <property type="entry name" value="WD40_repeat_dom_sf"/>
</dbReference>
<dbReference type="InParanoid" id="A0A077ZYA1"/>
<dbReference type="EMBL" id="CCKQ01002441">
    <property type="protein sequence ID" value="CDW73531.1"/>
    <property type="molecule type" value="Genomic_DNA"/>
</dbReference>
<evidence type="ECO:0000313" key="1">
    <source>
        <dbReference type="EMBL" id="CDW73531.1"/>
    </source>
</evidence>
<accession>A0A077ZYA1</accession>
<protein>
    <submittedName>
        <fullName evidence="1">Uncharacterized protein</fullName>
    </submittedName>
</protein>
<dbReference type="InterPro" id="IPR045142">
    <property type="entry name" value="BCAS3-like"/>
</dbReference>
<reference evidence="1 2" key="1">
    <citation type="submission" date="2014-06" db="EMBL/GenBank/DDBJ databases">
        <authorList>
            <person name="Swart Estienne"/>
        </authorList>
    </citation>
    <scope>NUCLEOTIDE SEQUENCE [LARGE SCALE GENOMIC DNA]</scope>
    <source>
        <strain evidence="1 2">130c</strain>
    </source>
</reference>
<dbReference type="GO" id="GO:0006914">
    <property type="term" value="P:autophagy"/>
    <property type="evidence" value="ECO:0007669"/>
    <property type="project" value="InterPro"/>
</dbReference>
<name>A0A077ZYA1_STYLE</name>
<proteinExistence type="predicted"/>
<dbReference type="AlphaFoldDB" id="A0A077ZYA1"/>
<dbReference type="Proteomes" id="UP000039865">
    <property type="component" value="Unassembled WGS sequence"/>
</dbReference>
<sequence length="937" mass="109017">MSMVAKLKQATIEMGPQPIKYSKFSKIQANQLLKIIPDEMHEKFNIRSEAIDENKVVGASDEELSLNCLIVSTDITFEIWLLKPSSLLNSNVELDCIYRKKEEGIEQIDILHLNECQKHNQNKNNQFPQFQQWNIDEPRKSFDSKEDNINQRNYDVRNKNLDADYREDMFKVEEEGVYDNMTPLVAYTTIQNQSMLKIYSLKCDRSLHVLRFNSPITKFQSSQNSQTNQLIVLLQEGLLKIFNLKTLEQEISLKTFNLNPQSNLNSQALYESQLLTASLSQDFEVSHNLFAYIYNEINETDFVQEINKNVDQSLLGNYFLTKEATKQLIQLGQASINKVVNLMNVQKAMTIDNNKLQQLAQNQGIKQNFCNCKGSVSKALPPIGQNNNVSYRSQNSNHNKTQGLEVLSGNNQPLLEVNYPVRRSRVNSDQIQEDPSLKPLQHKSVINKENIFSVRVRDLQDSTLFFEIQPPFFKNISLVRFSPSGRYLLVGNENSQYFYIYEILPQQNQRFMKCDNLCHYERVRLVYSLFRGYTSAMVTDVQFVNLSLNFSDLEQILIINSSNGTSHIYHLNNPSQVNETPIQKKIQDDKNHNNIIQLIPVSRFKYKSLIKQGEIRIVSLISQRQNQESNNHKSSESKDLNFRILTFTSKNEFYVINAKTNRVQQEQRTAELNDSGIQINDQLSDDEIVLNPSQKNFQSSIDLKTLETFQLNINSQSFNKVNKAFITPIIVKYIQEQRSITKNSNPLIKNNSNTKNPYLEQVENNTFYQQMQIMMSLNPNINFCEPSKEFIQLNKSNKVLFDYDLQKHESMIKKEEKPNNIHNLIDFNYSYQSQFTQQSTLNQISKIDTQVKANQEHQNEVKIRKDEQFLNDYIIDDDNYFGKQSIIRKQSEDEVNDHSQSINLSEYLEKAYDRFAPDYQIRNSSSDSQELEFSGLK</sequence>
<dbReference type="SUPFAM" id="SSF50978">
    <property type="entry name" value="WD40 repeat-like"/>
    <property type="match status" value="1"/>
</dbReference>
<keyword evidence="2" id="KW-1185">Reference proteome</keyword>
<dbReference type="GO" id="GO:0005737">
    <property type="term" value="C:cytoplasm"/>
    <property type="evidence" value="ECO:0007669"/>
    <property type="project" value="TreeGrafter"/>
</dbReference>
<dbReference type="OrthoDB" id="25778at2759"/>
<evidence type="ECO:0000313" key="2">
    <source>
        <dbReference type="Proteomes" id="UP000039865"/>
    </source>
</evidence>
<gene>
    <name evidence="1" type="primary">Contig14061.g14993</name>
    <name evidence="1" type="ORF">STYLEM_2512</name>
</gene>
<dbReference type="PANTHER" id="PTHR13268:SF0">
    <property type="entry name" value="BCAS3 MICROTUBULE ASSOCIATED CELL MIGRATION FACTOR"/>
    <property type="match status" value="1"/>
</dbReference>
<dbReference type="PANTHER" id="PTHR13268">
    <property type="entry name" value="BREAST CARCINOMA AMPLIFIED SEQUENCE 3"/>
    <property type="match status" value="1"/>
</dbReference>
<organism evidence="1 2">
    <name type="scientific">Stylonychia lemnae</name>
    <name type="common">Ciliate</name>
    <dbReference type="NCBI Taxonomy" id="5949"/>
    <lineage>
        <taxon>Eukaryota</taxon>
        <taxon>Sar</taxon>
        <taxon>Alveolata</taxon>
        <taxon>Ciliophora</taxon>
        <taxon>Intramacronucleata</taxon>
        <taxon>Spirotrichea</taxon>
        <taxon>Stichotrichia</taxon>
        <taxon>Sporadotrichida</taxon>
        <taxon>Oxytrichidae</taxon>
        <taxon>Stylonychinae</taxon>
        <taxon>Stylonychia</taxon>
    </lineage>
</organism>
<dbReference type="GO" id="GO:0042594">
    <property type="term" value="P:response to starvation"/>
    <property type="evidence" value="ECO:0007669"/>
    <property type="project" value="TreeGrafter"/>
</dbReference>